<dbReference type="STRING" id="860235.AOZ06_17230"/>
<organism evidence="1 2">
    <name type="scientific">Kibdelosporangium phytohabitans</name>
    <dbReference type="NCBI Taxonomy" id="860235"/>
    <lineage>
        <taxon>Bacteria</taxon>
        <taxon>Bacillati</taxon>
        <taxon>Actinomycetota</taxon>
        <taxon>Actinomycetes</taxon>
        <taxon>Pseudonocardiales</taxon>
        <taxon>Pseudonocardiaceae</taxon>
        <taxon>Kibdelosporangium</taxon>
    </lineage>
</organism>
<dbReference type="AlphaFoldDB" id="A0A0N9I2I9"/>
<keyword evidence="2" id="KW-1185">Reference proteome</keyword>
<gene>
    <name evidence="1" type="ORF">AOZ06_17230</name>
</gene>
<evidence type="ECO:0000313" key="2">
    <source>
        <dbReference type="Proteomes" id="UP000063699"/>
    </source>
</evidence>
<sequence>MNDATSSRAWSHVCEDFGQLARDANLYGLSGRWRALVDGTRSGGVSGYDWLEFLAELDEYREAEEDFVSRSGFAAAQARAAADGGYVCPAGLCGRYEQWSALGEPPPCALFQQPLNVVP</sequence>
<dbReference type="RefSeq" id="WP_054290332.1">
    <property type="nucleotide sequence ID" value="NZ_CP012752.1"/>
</dbReference>
<name>A0A0N9I2I9_9PSEU</name>
<dbReference type="EMBL" id="CP012752">
    <property type="protein sequence ID" value="ALG08425.1"/>
    <property type="molecule type" value="Genomic_DNA"/>
</dbReference>
<dbReference type="OrthoDB" id="4230328at2"/>
<accession>A0A0N9I2I9</accession>
<protein>
    <submittedName>
        <fullName evidence="1">Uncharacterized protein</fullName>
    </submittedName>
</protein>
<proteinExistence type="predicted"/>
<dbReference type="Proteomes" id="UP000063699">
    <property type="component" value="Chromosome"/>
</dbReference>
<dbReference type="KEGG" id="kphy:AOZ06_17230"/>
<evidence type="ECO:0000313" key="1">
    <source>
        <dbReference type="EMBL" id="ALG08425.1"/>
    </source>
</evidence>
<reference evidence="1 2" key="1">
    <citation type="submission" date="2015-07" db="EMBL/GenBank/DDBJ databases">
        <title>Genome sequencing of Kibdelosporangium phytohabitans.</title>
        <authorList>
            <person name="Qin S."/>
            <person name="Xing K."/>
        </authorList>
    </citation>
    <scope>NUCLEOTIDE SEQUENCE [LARGE SCALE GENOMIC DNA]</scope>
    <source>
        <strain evidence="1 2">KLBMP1111</strain>
    </source>
</reference>